<evidence type="ECO:0000256" key="2">
    <source>
        <dbReference type="SAM" id="Phobius"/>
    </source>
</evidence>
<keyword evidence="4" id="KW-1185">Reference proteome</keyword>
<feature type="region of interest" description="Disordered" evidence="1">
    <location>
        <begin position="146"/>
        <end position="170"/>
    </location>
</feature>
<reference evidence="3 4" key="1">
    <citation type="submission" date="2021-04" db="EMBL/GenBank/DDBJ databases">
        <title>Genomics, taxonomy and metabolism of representatives of sulfur bacteria of the genus Thiothrix: Thiothrix fructosivorans QT, Thiothrix unzii A1T and three new species, Thiothrix subterranea sp. nov., Thiothrix litoralis sp. nov. and 'Candidatus Thiothrix anitrata' sp. nov.</title>
        <authorList>
            <person name="Ravin N.V."/>
            <person name="Smolyakov D."/>
            <person name="Rudenko T.S."/>
            <person name="Mardanov A.V."/>
            <person name="Beletsky A.V."/>
            <person name="Markov N.D."/>
            <person name="Fomenkov A.I."/>
            <person name="Roberts R.J."/>
            <person name="Karnachuk O.V."/>
            <person name="Novikov A."/>
            <person name="Grabovich M.Y."/>
        </authorList>
    </citation>
    <scope>NUCLEOTIDE SEQUENCE [LARGE SCALE GENOMIC DNA]</scope>
    <source>
        <strain evidence="3 4">AS</strain>
    </source>
</reference>
<evidence type="ECO:0000313" key="3">
    <source>
        <dbReference type="EMBL" id="QTR44638.1"/>
    </source>
</evidence>
<keyword evidence="2" id="KW-1133">Transmembrane helix</keyword>
<dbReference type="Proteomes" id="UP000672039">
    <property type="component" value="Chromosome"/>
</dbReference>
<feature type="compositionally biased region" description="Polar residues" evidence="1">
    <location>
        <begin position="146"/>
        <end position="158"/>
    </location>
</feature>
<keyword evidence="2" id="KW-0472">Membrane</keyword>
<feature type="compositionally biased region" description="Low complexity" evidence="1">
    <location>
        <begin position="159"/>
        <end position="170"/>
    </location>
</feature>
<feature type="transmembrane region" description="Helical" evidence="2">
    <location>
        <begin position="20"/>
        <end position="40"/>
    </location>
</feature>
<dbReference type="RefSeq" id="WP_210221099.1">
    <property type="nucleotide sequence ID" value="NZ_CP072801.1"/>
</dbReference>
<gene>
    <name evidence="3" type="ORF">J9253_11350</name>
</gene>
<evidence type="ECO:0008006" key="5">
    <source>
        <dbReference type="Google" id="ProtNLM"/>
    </source>
</evidence>
<accession>A0ABX7WQE7</accession>
<sequence>MAQLLVKKSSWWEFNTKQALIWVPVAAVQASTLAGLGYFYHRLNVLEAQSMRQPVLANALQDLTAPTTRLNRIPPPPPPAPVSASWQVALDSPVALGFMRVGQDFSQVALAKPKPKQQVVSVMPAVLHDAESADVKRVAQANRSTSPVKLKKITQQQLAPATPESEPVEVPEVVSAEPLPVAIPAEMPRGKPLPVGIVAWVYLGELRDYGWYGQRLHIAPDSGLPEVGGEYRTQKIHGIYDQPHGNRTMGGFQQGDVVSILDVQHESNHGVWAKVRKIRAVGH</sequence>
<name>A0ABX7WQE7_9GAMM</name>
<keyword evidence="2" id="KW-0812">Transmembrane</keyword>
<organism evidence="3 4">
    <name type="scientific">Thiothrix litoralis</name>
    <dbReference type="NCBI Taxonomy" id="2891210"/>
    <lineage>
        <taxon>Bacteria</taxon>
        <taxon>Pseudomonadati</taxon>
        <taxon>Pseudomonadota</taxon>
        <taxon>Gammaproteobacteria</taxon>
        <taxon>Thiotrichales</taxon>
        <taxon>Thiotrichaceae</taxon>
        <taxon>Thiothrix</taxon>
    </lineage>
</organism>
<protein>
    <recommendedName>
        <fullName evidence="5">SH3 domain-containing protein</fullName>
    </recommendedName>
</protein>
<evidence type="ECO:0000256" key="1">
    <source>
        <dbReference type="SAM" id="MobiDB-lite"/>
    </source>
</evidence>
<evidence type="ECO:0000313" key="4">
    <source>
        <dbReference type="Proteomes" id="UP000672039"/>
    </source>
</evidence>
<dbReference type="EMBL" id="CP072801">
    <property type="protein sequence ID" value="QTR44638.1"/>
    <property type="molecule type" value="Genomic_DNA"/>
</dbReference>
<proteinExistence type="predicted"/>